<reference evidence="2" key="1">
    <citation type="submission" date="2016-10" db="EMBL/GenBank/DDBJ databases">
        <authorList>
            <person name="Varghese N."/>
            <person name="Submissions S."/>
        </authorList>
    </citation>
    <scope>NUCLEOTIDE SEQUENCE [LARGE SCALE GENOMIC DNA]</scope>
    <source>
        <strain evidence="2">DSM 19886</strain>
    </source>
</reference>
<dbReference type="STRING" id="192904.SAMN04488514_101234"/>
<dbReference type="Proteomes" id="UP000199440">
    <property type="component" value="Unassembled WGS sequence"/>
</dbReference>
<evidence type="ECO:0000313" key="1">
    <source>
        <dbReference type="EMBL" id="SDL27397.1"/>
    </source>
</evidence>
<gene>
    <name evidence="1" type="ORF">SAMN04488514_101234</name>
</gene>
<organism evidence="1 2">
    <name type="scientific">Kriegella aquimaris</name>
    <dbReference type="NCBI Taxonomy" id="192904"/>
    <lineage>
        <taxon>Bacteria</taxon>
        <taxon>Pseudomonadati</taxon>
        <taxon>Bacteroidota</taxon>
        <taxon>Flavobacteriia</taxon>
        <taxon>Flavobacteriales</taxon>
        <taxon>Flavobacteriaceae</taxon>
        <taxon>Kriegella</taxon>
    </lineage>
</organism>
<dbReference type="AlphaFoldDB" id="A0A1G9IQG7"/>
<sequence>MPELKFLLFFNDFNWGFDVMWKGKILKTEALRLGEYNPKYKSNMNRITRMNRSFILFGIIGLFLASCSEDGKSIGVDEELTQSDLKVILETDDISGIADSVISELYMNNDISAKSAKSAKLSECYEATYSDTGFTATFDNCVLNGTENVNGTLTVVYGIGEESGSYTATYTDFYVGSIKISGSRSFVLDSSSEENSFVFTVTSDMTVVMGDESIVVENGTKTVGFTFGDSLETSIFSIDGNWTLQVDGDTYKVAVGTILEGNLSCGYLTSGQMSVDKNGLMVMVGFGDGSCDDMATITYPNGATEDISLKD</sequence>
<name>A0A1G9IQG7_9FLAO</name>
<keyword evidence="2" id="KW-1185">Reference proteome</keyword>
<proteinExistence type="predicted"/>
<dbReference type="EMBL" id="FNGV01000001">
    <property type="protein sequence ID" value="SDL27397.1"/>
    <property type="molecule type" value="Genomic_DNA"/>
</dbReference>
<dbReference type="OrthoDB" id="1114031at2"/>
<dbReference type="RefSeq" id="WP_089884451.1">
    <property type="nucleotide sequence ID" value="NZ_FNGV01000001.1"/>
</dbReference>
<accession>A0A1G9IQG7</accession>
<protein>
    <submittedName>
        <fullName evidence="1">Uncharacterized protein</fullName>
    </submittedName>
</protein>
<evidence type="ECO:0000313" key="2">
    <source>
        <dbReference type="Proteomes" id="UP000199440"/>
    </source>
</evidence>